<organism evidence="1">
    <name type="scientific">Glycine soja</name>
    <name type="common">Wild soybean</name>
    <dbReference type="NCBI Taxonomy" id="3848"/>
    <lineage>
        <taxon>Eukaryota</taxon>
        <taxon>Viridiplantae</taxon>
        <taxon>Streptophyta</taxon>
        <taxon>Embryophyta</taxon>
        <taxon>Tracheophyta</taxon>
        <taxon>Spermatophyta</taxon>
        <taxon>Magnoliopsida</taxon>
        <taxon>eudicotyledons</taxon>
        <taxon>Gunneridae</taxon>
        <taxon>Pentapetalae</taxon>
        <taxon>rosids</taxon>
        <taxon>fabids</taxon>
        <taxon>Fabales</taxon>
        <taxon>Fabaceae</taxon>
        <taxon>Papilionoideae</taxon>
        <taxon>50 kb inversion clade</taxon>
        <taxon>NPAAA clade</taxon>
        <taxon>indigoferoid/millettioid clade</taxon>
        <taxon>Phaseoleae</taxon>
        <taxon>Glycine</taxon>
        <taxon>Glycine subgen. Soja</taxon>
    </lineage>
</organism>
<gene>
    <name evidence="1" type="ORF">glysoja_049283</name>
</gene>
<proteinExistence type="predicted"/>
<accession>A0A0B2PZN7</accession>
<dbReference type="AlphaFoldDB" id="A0A0B2PZN7"/>
<sequence length="64" mass="6512">MYCCCNILSVSSSSHTFKGGVVEAAGGEGASNCNGNSNTAAFKGGSVEDTVAAFFQSLLLLIQF</sequence>
<name>A0A0B2PZN7_GLYSO</name>
<dbReference type="EMBL" id="KN661636">
    <property type="protein sequence ID" value="KHN14580.1"/>
    <property type="molecule type" value="Genomic_DNA"/>
</dbReference>
<dbReference type="Proteomes" id="UP000053555">
    <property type="component" value="Unassembled WGS sequence"/>
</dbReference>
<reference evidence="1" key="1">
    <citation type="submission" date="2014-07" db="EMBL/GenBank/DDBJ databases">
        <title>Identification of a novel salt tolerance gene in wild soybean by whole-genome sequencing.</title>
        <authorList>
            <person name="Lam H.-M."/>
            <person name="Qi X."/>
            <person name="Li M.-W."/>
            <person name="Liu X."/>
            <person name="Xie M."/>
            <person name="Ni M."/>
            <person name="Xu X."/>
        </authorList>
    </citation>
    <scope>NUCLEOTIDE SEQUENCE [LARGE SCALE GENOMIC DNA]</scope>
    <source>
        <tissue evidence="1">Root</tissue>
    </source>
</reference>
<protein>
    <submittedName>
        <fullName evidence="1">Uncharacterized protein</fullName>
    </submittedName>
</protein>
<evidence type="ECO:0000313" key="1">
    <source>
        <dbReference type="EMBL" id="KHN14580.1"/>
    </source>
</evidence>